<feature type="domain" description="Cyanovirin-N" evidence="1">
    <location>
        <begin position="2"/>
        <end position="105"/>
    </location>
</feature>
<name>A0A1V6QG68_9EURO</name>
<dbReference type="Proteomes" id="UP000191672">
    <property type="component" value="Unassembled WGS sequence"/>
</dbReference>
<proteinExistence type="predicted"/>
<dbReference type="EMBL" id="MDYN01000004">
    <property type="protein sequence ID" value="OQD88198.1"/>
    <property type="molecule type" value="Genomic_DNA"/>
</dbReference>
<dbReference type="PANTHER" id="PTHR42076">
    <property type="entry name" value="CYANOVIRIN-N HOMOLOG"/>
    <property type="match status" value="1"/>
</dbReference>
<dbReference type="SMART" id="SM01111">
    <property type="entry name" value="CVNH"/>
    <property type="match status" value="1"/>
</dbReference>
<organism evidence="2 3">
    <name type="scientific">Penicillium antarcticum</name>
    <dbReference type="NCBI Taxonomy" id="416450"/>
    <lineage>
        <taxon>Eukaryota</taxon>
        <taxon>Fungi</taxon>
        <taxon>Dikarya</taxon>
        <taxon>Ascomycota</taxon>
        <taxon>Pezizomycotina</taxon>
        <taxon>Eurotiomycetes</taxon>
        <taxon>Eurotiomycetidae</taxon>
        <taxon>Eurotiales</taxon>
        <taxon>Aspergillaceae</taxon>
        <taxon>Penicillium</taxon>
    </lineage>
</organism>
<accession>A0A1V6QG68</accession>
<dbReference type="Gene3D" id="2.30.60.10">
    <property type="entry name" value="Cyanovirin-N"/>
    <property type="match status" value="1"/>
</dbReference>
<protein>
    <recommendedName>
        <fullName evidence="1">Cyanovirin-N domain-containing protein</fullName>
    </recommendedName>
</protein>
<evidence type="ECO:0000259" key="1">
    <source>
        <dbReference type="SMART" id="SM01111"/>
    </source>
</evidence>
<dbReference type="SUPFAM" id="SSF51322">
    <property type="entry name" value="Cyanovirin-N"/>
    <property type="match status" value="1"/>
</dbReference>
<keyword evidence="3" id="KW-1185">Reference proteome</keyword>
<dbReference type="STRING" id="416450.A0A1V6QG68"/>
<evidence type="ECO:0000313" key="3">
    <source>
        <dbReference type="Proteomes" id="UP000191672"/>
    </source>
</evidence>
<dbReference type="PANTHER" id="PTHR42076:SF1">
    <property type="entry name" value="CYANOVIRIN-N DOMAIN-CONTAINING PROTEIN"/>
    <property type="match status" value="1"/>
</dbReference>
<dbReference type="AlphaFoldDB" id="A0A1V6QG68"/>
<evidence type="ECO:0000313" key="2">
    <source>
        <dbReference type="EMBL" id="OQD88198.1"/>
    </source>
</evidence>
<comment type="caution">
    <text evidence="2">The sequence shown here is derived from an EMBL/GenBank/DDBJ whole genome shotgun (WGS) entry which is preliminary data.</text>
</comment>
<dbReference type="InterPro" id="IPR011058">
    <property type="entry name" value="Cyanovirin-N"/>
</dbReference>
<dbReference type="InterPro" id="IPR036673">
    <property type="entry name" value="Cyanovirin-N_sf"/>
</dbReference>
<dbReference type="Pfam" id="PF08881">
    <property type="entry name" value="CVNH"/>
    <property type="match status" value="1"/>
</dbReference>
<sequence length="106" mass="11786">MSFHESATDIELEDGHILKATLRNEDGDEQESTLDLNGIIGNDNGQFYWEGENFHESASDVSFDREGDDELPILRAVLGNMDGEGQDADINLAERITNINGELVFQ</sequence>
<gene>
    <name evidence="2" type="ORF">PENANT_c004G04124</name>
</gene>
<reference evidence="3" key="1">
    <citation type="journal article" date="2017" name="Nat. Microbiol.">
        <title>Global analysis of biosynthetic gene clusters reveals vast potential of secondary metabolite production in Penicillium species.</title>
        <authorList>
            <person name="Nielsen J.C."/>
            <person name="Grijseels S."/>
            <person name="Prigent S."/>
            <person name="Ji B."/>
            <person name="Dainat J."/>
            <person name="Nielsen K.F."/>
            <person name="Frisvad J.C."/>
            <person name="Workman M."/>
            <person name="Nielsen J."/>
        </authorList>
    </citation>
    <scope>NUCLEOTIDE SEQUENCE [LARGE SCALE GENOMIC DNA]</scope>
    <source>
        <strain evidence="3">IBT 31811</strain>
    </source>
</reference>